<dbReference type="GO" id="GO:0003735">
    <property type="term" value="F:structural constituent of ribosome"/>
    <property type="evidence" value="ECO:0007669"/>
    <property type="project" value="UniProtKB-UniRule"/>
</dbReference>
<keyword evidence="4 7" id="KW-0689">Ribosomal protein</keyword>
<evidence type="ECO:0000256" key="6">
    <source>
        <dbReference type="NCBIfam" id="TIGR03625"/>
    </source>
</evidence>
<dbReference type="GO" id="GO:0005840">
    <property type="term" value="C:ribosome"/>
    <property type="evidence" value="ECO:0007669"/>
    <property type="project" value="UniProtKB-UniRule"/>
</dbReference>
<dbReference type="InterPro" id="IPR000597">
    <property type="entry name" value="Ribosomal_uL3"/>
</dbReference>
<accession>A0AAU7QS75</accession>
<keyword evidence="2" id="KW-0699">rRNA-binding</keyword>
<dbReference type="Gene3D" id="2.40.30.10">
    <property type="entry name" value="Translation factors"/>
    <property type="match status" value="1"/>
</dbReference>
<keyword evidence="5" id="KW-0687">Ribonucleoprotein</keyword>
<dbReference type="GO" id="GO:0006412">
    <property type="term" value="P:translation"/>
    <property type="evidence" value="ECO:0007669"/>
    <property type="project" value="UniProtKB-UniRule"/>
</dbReference>
<dbReference type="GO" id="GO:1990904">
    <property type="term" value="C:ribonucleoprotein complex"/>
    <property type="evidence" value="ECO:0007669"/>
    <property type="project" value="UniProtKB-KW"/>
</dbReference>
<keyword evidence="3" id="KW-0694">RNA-binding</keyword>
<dbReference type="Pfam" id="PF00297">
    <property type="entry name" value="Ribosomal_L3"/>
    <property type="match status" value="1"/>
</dbReference>
<evidence type="ECO:0000313" key="7">
    <source>
        <dbReference type="EMBL" id="XBT18783.1"/>
    </source>
</evidence>
<sequence length="203" mass="22861">MNLGLIGKKIKMLSYFENTINPVTKIKILDCYVIKHIIYNNSILIGYNIKSIHKINKSILGILPKNIYCTKFKEFKVLSLNHYPIGKKIKINIFKLNEYINVTGISKGKGFQGVVKKFKFSGVGGQTHGQHNRLRTTGSIGAGSSPSRVFKGKKMPGKMGNKRTTIKNLKILKINYKKKYIYIKGSIPGSNNKTNIIINKICL</sequence>
<proteinExistence type="inferred from homology"/>
<name>A0AAU7QS75_9FLAO</name>
<dbReference type="FunFam" id="2.40.30.10:FF:000004">
    <property type="entry name" value="50S ribosomal protein L3"/>
    <property type="match status" value="1"/>
</dbReference>
<dbReference type="GO" id="GO:0019843">
    <property type="term" value="F:rRNA binding"/>
    <property type="evidence" value="ECO:0007669"/>
    <property type="project" value="UniProtKB-KW"/>
</dbReference>
<dbReference type="AlphaFoldDB" id="A0AAU7QS75"/>
<dbReference type="NCBIfam" id="TIGR03625">
    <property type="entry name" value="L3_bact"/>
    <property type="match status" value="1"/>
</dbReference>
<dbReference type="InterPro" id="IPR009000">
    <property type="entry name" value="Transl_B-barrel_sf"/>
</dbReference>
<protein>
    <recommendedName>
        <fullName evidence="6">50S ribosomal protein L3</fullName>
    </recommendedName>
</protein>
<dbReference type="SUPFAM" id="SSF50447">
    <property type="entry name" value="Translation proteins"/>
    <property type="match status" value="1"/>
</dbReference>
<evidence type="ECO:0000256" key="5">
    <source>
        <dbReference type="ARBA" id="ARBA00023274"/>
    </source>
</evidence>
<dbReference type="InterPro" id="IPR019927">
    <property type="entry name" value="Ribosomal_uL3_bac/org-type"/>
</dbReference>
<dbReference type="EMBL" id="CP157897">
    <property type="protein sequence ID" value="XBT18783.1"/>
    <property type="molecule type" value="Genomic_DNA"/>
</dbReference>
<comment type="similarity">
    <text evidence="1">Belongs to the universal ribosomal protein uL3 family.</text>
</comment>
<evidence type="ECO:0000256" key="4">
    <source>
        <dbReference type="ARBA" id="ARBA00022980"/>
    </source>
</evidence>
<reference evidence="7" key="1">
    <citation type="submission" date="2024-06" db="EMBL/GenBank/DDBJ databases">
        <title>Diversity, functionality, and evolutionary history of bacterial symbionts in false click beetles (Coleoptera, Throscidae).</title>
        <authorList>
            <person name="Wierz J.C."/>
            <person name="Malm H."/>
            <person name="Kaltenpoth M."/>
            <person name="Engl T."/>
        </authorList>
    </citation>
    <scope>NUCLEOTIDE SEQUENCE</scope>
    <source>
        <strain evidence="7">AspAUS03</strain>
    </source>
</reference>
<evidence type="ECO:0000256" key="3">
    <source>
        <dbReference type="ARBA" id="ARBA00022884"/>
    </source>
</evidence>
<evidence type="ECO:0000256" key="2">
    <source>
        <dbReference type="ARBA" id="ARBA00022730"/>
    </source>
</evidence>
<gene>
    <name evidence="7" type="primary">rplC</name>
    <name evidence="7" type="ORF">ABPD24_00490</name>
</gene>
<evidence type="ECO:0000256" key="1">
    <source>
        <dbReference type="ARBA" id="ARBA00006540"/>
    </source>
</evidence>
<dbReference type="PANTHER" id="PTHR11229:SF16">
    <property type="entry name" value="LARGE RIBOSOMAL SUBUNIT PROTEIN UL3C"/>
    <property type="match status" value="1"/>
</dbReference>
<dbReference type="PANTHER" id="PTHR11229">
    <property type="entry name" value="50S RIBOSOMAL PROTEIN L3"/>
    <property type="match status" value="1"/>
</dbReference>
<organism evidence="7">
    <name type="scientific">Candidatus Shikimatogenerans sp. AspAUS03</name>
    <dbReference type="NCBI Taxonomy" id="3158563"/>
    <lineage>
        <taxon>Bacteria</taxon>
        <taxon>Pseudomonadati</taxon>
        <taxon>Bacteroidota</taxon>
        <taxon>Flavobacteriia</taxon>
        <taxon>Flavobacteriales</taxon>
        <taxon>Candidatus Shikimatogenerans</taxon>
    </lineage>
</organism>